<evidence type="ECO:0000256" key="2">
    <source>
        <dbReference type="ARBA" id="ARBA00022692"/>
    </source>
</evidence>
<evidence type="ECO:0000256" key="1">
    <source>
        <dbReference type="ARBA" id="ARBA00004651"/>
    </source>
</evidence>
<organism evidence="10 11">
    <name type="scientific">Limimaricola cinnabarinus LL-001</name>
    <dbReference type="NCBI Taxonomy" id="1337093"/>
    <lineage>
        <taxon>Bacteria</taxon>
        <taxon>Pseudomonadati</taxon>
        <taxon>Pseudomonadota</taxon>
        <taxon>Alphaproteobacteria</taxon>
        <taxon>Rhodobacterales</taxon>
        <taxon>Paracoccaceae</taxon>
        <taxon>Limimaricola</taxon>
    </lineage>
</organism>
<dbReference type="SMART" id="SM00382">
    <property type="entry name" value="AAA"/>
    <property type="match status" value="1"/>
</dbReference>
<dbReference type="Pfam" id="PF00005">
    <property type="entry name" value="ABC_tran"/>
    <property type="match status" value="1"/>
</dbReference>
<dbReference type="InterPro" id="IPR017871">
    <property type="entry name" value="ABC_transporter-like_CS"/>
</dbReference>
<dbReference type="EMBL" id="BATB01000030">
    <property type="protein sequence ID" value="GAD56195.1"/>
    <property type="molecule type" value="Genomic_DNA"/>
</dbReference>
<dbReference type="GO" id="GO:0005886">
    <property type="term" value="C:plasma membrane"/>
    <property type="evidence" value="ECO:0007669"/>
    <property type="project" value="UniProtKB-SubCell"/>
</dbReference>
<evidence type="ECO:0000256" key="3">
    <source>
        <dbReference type="ARBA" id="ARBA00022741"/>
    </source>
</evidence>
<dbReference type="Gene3D" id="1.20.1560.10">
    <property type="entry name" value="ABC transporter type 1, transmembrane domain"/>
    <property type="match status" value="1"/>
</dbReference>
<dbReference type="GO" id="GO:0030256">
    <property type="term" value="C:type I protein secretion system complex"/>
    <property type="evidence" value="ECO:0007669"/>
    <property type="project" value="InterPro"/>
</dbReference>
<feature type="transmembrane region" description="Helical" evidence="7">
    <location>
        <begin position="140"/>
        <end position="160"/>
    </location>
</feature>
<evidence type="ECO:0000256" key="5">
    <source>
        <dbReference type="ARBA" id="ARBA00022989"/>
    </source>
</evidence>
<keyword evidence="6 7" id="KW-0472">Membrane</keyword>
<dbReference type="PROSITE" id="PS50929">
    <property type="entry name" value="ABC_TM1F"/>
    <property type="match status" value="1"/>
</dbReference>
<keyword evidence="2 7" id="KW-0812">Transmembrane</keyword>
<dbReference type="Proteomes" id="UP000016566">
    <property type="component" value="Unassembled WGS sequence"/>
</dbReference>
<dbReference type="Gene3D" id="3.40.50.300">
    <property type="entry name" value="P-loop containing nucleotide triphosphate hydrolases"/>
    <property type="match status" value="1"/>
</dbReference>
<evidence type="ECO:0000313" key="10">
    <source>
        <dbReference type="EMBL" id="GAD56195.1"/>
    </source>
</evidence>
<keyword evidence="5 7" id="KW-1133">Transmembrane helix</keyword>
<evidence type="ECO:0000256" key="4">
    <source>
        <dbReference type="ARBA" id="ARBA00022840"/>
    </source>
</evidence>
<keyword evidence="3" id="KW-0547">Nucleotide-binding</keyword>
<evidence type="ECO:0000259" key="8">
    <source>
        <dbReference type="PROSITE" id="PS50893"/>
    </source>
</evidence>
<keyword evidence="4" id="KW-0067">ATP-binding</keyword>
<dbReference type="InterPro" id="IPR036640">
    <property type="entry name" value="ABC1_TM_sf"/>
</dbReference>
<dbReference type="GO" id="GO:0034040">
    <property type="term" value="F:ATPase-coupled lipid transmembrane transporter activity"/>
    <property type="evidence" value="ECO:0007669"/>
    <property type="project" value="TreeGrafter"/>
</dbReference>
<evidence type="ECO:0000259" key="9">
    <source>
        <dbReference type="PROSITE" id="PS50929"/>
    </source>
</evidence>
<feature type="domain" description="ABC transporter" evidence="8">
    <location>
        <begin position="338"/>
        <end position="574"/>
    </location>
</feature>
<dbReference type="AlphaFoldDB" id="U2Z481"/>
<evidence type="ECO:0000256" key="6">
    <source>
        <dbReference type="ARBA" id="ARBA00023136"/>
    </source>
</evidence>
<dbReference type="PANTHER" id="PTHR24221">
    <property type="entry name" value="ATP-BINDING CASSETTE SUB-FAMILY B"/>
    <property type="match status" value="1"/>
</dbReference>
<keyword evidence="11" id="KW-1185">Reference proteome</keyword>
<dbReference type="InterPro" id="IPR027417">
    <property type="entry name" value="P-loop_NTPase"/>
</dbReference>
<dbReference type="eggNOG" id="COG4618">
    <property type="taxonomic scope" value="Bacteria"/>
</dbReference>
<reference evidence="10" key="1">
    <citation type="journal article" date="2013" name="Genome Announc.">
        <title>Draft Genome Sequence of Loktanella cinnabarina LL-001T, Isolated from Deep-Sea Floor Sediment.</title>
        <authorList>
            <person name="Nishi S."/>
            <person name="Tsubouchi T."/>
            <person name="Takaki Y."/>
            <person name="Koyanagi R."/>
            <person name="Satoh N."/>
            <person name="Maruyama T."/>
            <person name="Hatada Y."/>
        </authorList>
    </citation>
    <scope>NUCLEOTIDE SEQUENCE [LARGE SCALE GENOMIC DNA]</scope>
    <source>
        <strain evidence="10">LL-001</strain>
    </source>
</reference>
<dbReference type="STRING" id="1337093.MBELCI_2247"/>
<feature type="transmembrane region" description="Helical" evidence="7">
    <location>
        <begin position="166"/>
        <end position="185"/>
    </location>
</feature>
<dbReference type="InterPro" id="IPR039421">
    <property type="entry name" value="Type_1_exporter"/>
</dbReference>
<dbReference type="SUPFAM" id="SSF52540">
    <property type="entry name" value="P-loop containing nucleoside triphosphate hydrolases"/>
    <property type="match status" value="1"/>
</dbReference>
<evidence type="ECO:0000256" key="7">
    <source>
        <dbReference type="SAM" id="Phobius"/>
    </source>
</evidence>
<dbReference type="InterPro" id="IPR003439">
    <property type="entry name" value="ABC_transporter-like_ATP-bd"/>
</dbReference>
<feature type="transmembrane region" description="Helical" evidence="7">
    <location>
        <begin position="61"/>
        <end position="82"/>
    </location>
</feature>
<comment type="subcellular location">
    <subcellularLocation>
        <location evidence="1">Cell membrane</location>
        <topology evidence="1">Multi-pass membrane protein</topology>
    </subcellularLocation>
</comment>
<dbReference type="GO" id="GO:0016887">
    <property type="term" value="F:ATP hydrolysis activity"/>
    <property type="evidence" value="ECO:0007669"/>
    <property type="project" value="InterPro"/>
</dbReference>
<dbReference type="GO" id="GO:0005524">
    <property type="term" value="F:ATP binding"/>
    <property type="evidence" value="ECO:0007669"/>
    <property type="project" value="UniProtKB-KW"/>
</dbReference>
<dbReference type="NCBIfam" id="TIGR01842">
    <property type="entry name" value="type_I_sec_PrtD"/>
    <property type="match status" value="1"/>
</dbReference>
<comment type="caution">
    <text evidence="10">The sequence shown here is derived from an EMBL/GenBank/DDBJ whole genome shotgun (WGS) entry which is preliminary data.</text>
</comment>
<feature type="domain" description="ABC transmembrane type-1" evidence="9">
    <location>
        <begin position="29"/>
        <end position="307"/>
    </location>
</feature>
<name>U2Z481_9RHOB</name>
<proteinExistence type="predicted"/>
<protein>
    <submittedName>
        <fullName evidence="10">Type I secretion system ATPase</fullName>
    </submittedName>
</protein>
<dbReference type="GO" id="GO:0140359">
    <property type="term" value="F:ABC-type transporter activity"/>
    <property type="evidence" value="ECO:0007669"/>
    <property type="project" value="InterPro"/>
</dbReference>
<dbReference type="PANTHER" id="PTHR24221:SF248">
    <property type="entry name" value="ABC TRANSPORTER TRANSMEMBRANE REGION"/>
    <property type="match status" value="1"/>
</dbReference>
<dbReference type="Pfam" id="PF00664">
    <property type="entry name" value="ABC_membrane"/>
    <property type="match status" value="1"/>
</dbReference>
<sequence length="583" mass="62727">MGHDMTRDAATIGAAELREARNQSRWLFWAVALFSLMVNLLMLTGPLYMMNVYDRVLGSRSIATLVALSVLVAFLYAMMGLLDMVRGRVMNRVAARFQARLDKRVFAAALRASSGQKARAEAATAQRDLESVQRLIGSPVLMASFDLPFAPLFFFGIFLFHPMLGVLGLAGALILVILALANQLMTRKQLEESNSSTFRSEQLGTQIRQDSDMVQALGMRGAAFGRWNEARSLSLAASIGATDTGGGFSAVIKAFRLLLQSAMLGLGAYLVLQGVMSPGAMIAGSILLGRALAPIEMIVNQWPSFQRAREGWGRLAVLLGEIRPEETRTTLPRPKARLSCEQVTVLPPGENQAALRMMSFRVEPGQAVGVIGPSGAGKSTLARALTGLWRPAAGKIRLDGASLDQYDPDVLGSYIGYLPQQVTLFDGTIKENIARMSLSPDDTEVVRAAQAAAAHDMILKLPEGYDTRVSSKGGRLSGGQIQRIGLARALYGDPVFLVLDEPNSNLDNAGSTALNQAIRDAKASGKCVLIMAHRPAAIAECDHILMIEDGGRRAFGPKDEVLRETVQNHREIAASVHKGGGVS</sequence>
<dbReference type="InterPro" id="IPR011527">
    <property type="entry name" value="ABC1_TM_dom"/>
</dbReference>
<dbReference type="SUPFAM" id="SSF90123">
    <property type="entry name" value="ABC transporter transmembrane region"/>
    <property type="match status" value="1"/>
</dbReference>
<gene>
    <name evidence="10" type="ORF">MBELCI_2247</name>
</gene>
<accession>U2Z481</accession>
<feature type="transmembrane region" description="Helical" evidence="7">
    <location>
        <begin position="26"/>
        <end position="49"/>
    </location>
</feature>
<evidence type="ECO:0000313" key="11">
    <source>
        <dbReference type="Proteomes" id="UP000016566"/>
    </source>
</evidence>
<dbReference type="InterPro" id="IPR010128">
    <property type="entry name" value="ATPase_T1SS_PrtD-like"/>
</dbReference>
<dbReference type="PROSITE" id="PS50893">
    <property type="entry name" value="ABC_TRANSPORTER_2"/>
    <property type="match status" value="1"/>
</dbReference>
<dbReference type="PROSITE" id="PS00211">
    <property type="entry name" value="ABC_TRANSPORTER_1"/>
    <property type="match status" value="1"/>
</dbReference>
<dbReference type="GO" id="GO:0030253">
    <property type="term" value="P:protein secretion by the type I secretion system"/>
    <property type="evidence" value="ECO:0007669"/>
    <property type="project" value="InterPro"/>
</dbReference>
<dbReference type="InterPro" id="IPR003593">
    <property type="entry name" value="AAA+_ATPase"/>
</dbReference>